<sequence length="92" mass="10515">MSEEHNHEHIVAIDENGNEIVYAVITRVYSEEFEKEYVLFAEHSDSDEPVEVQAAIVVEDEEGDRLVGIESDSDAEWEFIESVLSELADEEE</sequence>
<keyword evidence="4" id="KW-1185">Reference proteome</keyword>
<dbReference type="EMBL" id="JBCEWA010000002">
    <property type="protein sequence ID" value="MEL5987292.1"/>
    <property type="molecule type" value="Genomic_DNA"/>
</dbReference>
<dbReference type="PANTHER" id="PTHR40066:SF1">
    <property type="entry name" value="UPF0473 PROTEIN CBO2561_CLC_2432"/>
    <property type="match status" value="1"/>
</dbReference>
<evidence type="ECO:0000313" key="4">
    <source>
        <dbReference type="Proteomes" id="UP001398420"/>
    </source>
</evidence>
<protein>
    <recommendedName>
        <fullName evidence="2">UPF0473 protein AAF454_02485</fullName>
    </recommendedName>
</protein>
<name>A0ABU9LKA5_9BACL</name>
<comment type="similarity">
    <text evidence="1 2">Belongs to the UPF0473 family.</text>
</comment>
<evidence type="ECO:0000313" key="3">
    <source>
        <dbReference type="EMBL" id="MEL5987292.1"/>
    </source>
</evidence>
<dbReference type="PANTHER" id="PTHR40066">
    <property type="entry name" value="UPF0473 PROTEIN CBO2561/CLC_2432"/>
    <property type="match status" value="1"/>
</dbReference>
<comment type="caution">
    <text evidence="3">The sequence shown here is derived from an EMBL/GenBank/DDBJ whole genome shotgun (WGS) entry which is preliminary data.</text>
</comment>
<gene>
    <name evidence="3" type="ORF">AAF454_02485</name>
</gene>
<organism evidence="3 4">
    <name type="scientific">Kurthia gibsonii</name>
    <dbReference type="NCBI Taxonomy" id="33946"/>
    <lineage>
        <taxon>Bacteria</taxon>
        <taxon>Bacillati</taxon>
        <taxon>Bacillota</taxon>
        <taxon>Bacilli</taxon>
        <taxon>Bacillales</taxon>
        <taxon>Caryophanaceae</taxon>
        <taxon>Kurthia</taxon>
    </lineage>
</organism>
<dbReference type="HAMAP" id="MF_01448">
    <property type="entry name" value="UPF0473"/>
    <property type="match status" value="1"/>
</dbReference>
<reference evidence="3 4" key="1">
    <citation type="submission" date="2024-04" db="EMBL/GenBank/DDBJ databases">
        <authorList>
            <person name="Wu Y.S."/>
            <person name="Zhang L."/>
        </authorList>
    </citation>
    <scope>NUCLEOTIDE SEQUENCE [LARGE SCALE GENOMIC DNA]</scope>
    <source>
        <strain evidence="3 4">KG-01</strain>
    </source>
</reference>
<dbReference type="RefSeq" id="WP_068452481.1">
    <property type="nucleotide sequence ID" value="NZ_CP147847.1"/>
</dbReference>
<accession>A0ABU9LKA5</accession>
<dbReference type="InterPro" id="IPR009711">
    <property type="entry name" value="UPF0473"/>
</dbReference>
<evidence type="ECO:0000256" key="2">
    <source>
        <dbReference type="HAMAP-Rule" id="MF_01448"/>
    </source>
</evidence>
<proteinExistence type="inferred from homology"/>
<evidence type="ECO:0000256" key="1">
    <source>
        <dbReference type="ARBA" id="ARBA00008439"/>
    </source>
</evidence>
<dbReference type="Proteomes" id="UP001398420">
    <property type="component" value="Unassembled WGS sequence"/>
</dbReference>